<dbReference type="EMBL" id="MN740271">
    <property type="protein sequence ID" value="QHT96963.1"/>
    <property type="molecule type" value="Genomic_DNA"/>
</dbReference>
<dbReference type="AlphaFoldDB" id="A0A6C0J003"/>
<proteinExistence type="predicted"/>
<reference evidence="1" key="1">
    <citation type="journal article" date="2020" name="Nature">
        <title>Giant virus diversity and host interactions through global metagenomics.</title>
        <authorList>
            <person name="Schulz F."/>
            <person name="Roux S."/>
            <person name="Paez-Espino D."/>
            <person name="Jungbluth S."/>
            <person name="Walsh D.A."/>
            <person name="Denef V.J."/>
            <person name="McMahon K.D."/>
            <person name="Konstantinidis K.T."/>
            <person name="Eloe-Fadrosh E.A."/>
            <person name="Kyrpides N.C."/>
            <person name="Woyke T."/>
        </authorList>
    </citation>
    <scope>NUCLEOTIDE SEQUENCE</scope>
    <source>
        <strain evidence="1">GVMAG-M-3300024510-1</strain>
    </source>
</reference>
<accession>A0A6C0J003</accession>
<sequence>MKNSQFELSLSKDTLEQKDRIHIEYFYEKSAVIVVAYTEMKDGVNFGFSLWKDDGGAFMKRGIRDTAIARLNKKPLVLKRAPRMPLRSMKVGETQQEYTKSIASVLTYRDQLFTIAFSIRPGLFNAWPSPLYQGECESDEKYVAKLRKANENFFKRHPTLSATINIDDMRKQKLEIIELRRKFLREAVMLGGYRVKPT</sequence>
<name>A0A6C0J003_9ZZZZ</name>
<protein>
    <submittedName>
        <fullName evidence="1">Uncharacterized protein</fullName>
    </submittedName>
</protein>
<evidence type="ECO:0000313" key="1">
    <source>
        <dbReference type="EMBL" id="QHT96963.1"/>
    </source>
</evidence>
<organism evidence="1">
    <name type="scientific">viral metagenome</name>
    <dbReference type="NCBI Taxonomy" id="1070528"/>
    <lineage>
        <taxon>unclassified sequences</taxon>
        <taxon>metagenomes</taxon>
        <taxon>organismal metagenomes</taxon>
    </lineage>
</organism>